<evidence type="ECO:0000313" key="3">
    <source>
        <dbReference type="EMBL" id="KXZ54555.1"/>
    </source>
</evidence>
<gene>
    <name evidence="3" type="ORF">GPECTOR_4g620</name>
</gene>
<dbReference type="EMBL" id="LSYV01000005">
    <property type="protein sequence ID" value="KXZ54555.1"/>
    <property type="molecule type" value="Genomic_DNA"/>
</dbReference>
<accession>A0A150GXL7</accession>
<keyword evidence="2" id="KW-0812">Transmembrane</keyword>
<keyword evidence="2" id="KW-0472">Membrane</keyword>
<evidence type="ECO:0000256" key="2">
    <source>
        <dbReference type="SAM" id="Phobius"/>
    </source>
</evidence>
<protein>
    <submittedName>
        <fullName evidence="3">Uncharacterized protein</fullName>
    </submittedName>
</protein>
<feature type="coiled-coil region" evidence="1">
    <location>
        <begin position="72"/>
        <end position="99"/>
    </location>
</feature>
<evidence type="ECO:0000256" key="1">
    <source>
        <dbReference type="SAM" id="Coils"/>
    </source>
</evidence>
<dbReference type="Proteomes" id="UP000075714">
    <property type="component" value="Unassembled WGS sequence"/>
</dbReference>
<keyword evidence="4" id="KW-1185">Reference proteome</keyword>
<feature type="transmembrane region" description="Helical" evidence="2">
    <location>
        <begin position="39"/>
        <end position="63"/>
    </location>
</feature>
<sequence length="100" mass="11205">MRKICVHAKQKWWPWSFRDNASQPKQPNDDEERSEQGPIIYLDVTAASLVISVIAVGVTIYMAGAGIVKDIKDDLKGDIKDLSSKLDKALDEYAKLKVDD</sequence>
<organism evidence="3 4">
    <name type="scientific">Gonium pectorale</name>
    <name type="common">Green alga</name>
    <dbReference type="NCBI Taxonomy" id="33097"/>
    <lineage>
        <taxon>Eukaryota</taxon>
        <taxon>Viridiplantae</taxon>
        <taxon>Chlorophyta</taxon>
        <taxon>core chlorophytes</taxon>
        <taxon>Chlorophyceae</taxon>
        <taxon>CS clade</taxon>
        <taxon>Chlamydomonadales</taxon>
        <taxon>Volvocaceae</taxon>
        <taxon>Gonium</taxon>
    </lineage>
</organism>
<keyword evidence="1" id="KW-0175">Coiled coil</keyword>
<dbReference type="AlphaFoldDB" id="A0A150GXL7"/>
<name>A0A150GXL7_GONPE</name>
<evidence type="ECO:0000313" key="4">
    <source>
        <dbReference type="Proteomes" id="UP000075714"/>
    </source>
</evidence>
<reference evidence="4" key="1">
    <citation type="journal article" date="2016" name="Nat. Commun.">
        <title>The Gonium pectorale genome demonstrates co-option of cell cycle regulation during the evolution of multicellularity.</title>
        <authorList>
            <person name="Hanschen E.R."/>
            <person name="Marriage T.N."/>
            <person name="Ferris P.J."/>
            <person name="Hamaji T."/>
            <person name="Toyoda A."/>
            <person name="Fujiyama A."/>
            <person name="Neme R."/>
            <person name="Noguchi H."/>
            <person name="Minakuchi Y."/>
            <person name="Suzuki M."/>
            <person name="Kawai-Toyooka H."/>
            <person name="Smith D.R."/>
            <person name="Sparks H."/>
            <person name="Anderson J."/>
            <person name="Bakaric R."/>
            <person name="Luria V."/>
            <person name="Karger A."/>
            <person name="Kirschner M.W."/>
            <person name="Durand P.M."/>
            <person name="Michod R.E."/>
            <person name="Nozaki H."/>
            <person name="Olson B.J."/>
        </authorList>
    </citation>
    <scope>NUCLEOTIDE SEQUENCE [LARGE SCALE GENOMIC DNA]</scope>
    <source>
        <strain evidence="4">NIES-2863</strain>
    </source>
</reference>
<keyword evidence="2" id="KW-1133">Transmembrane helix</keyword>
<comment type="caution">
    <text evidence="3">The sequence shown here is derived from an EMBL/GenBank/DDBJ whole genome shotgun (WGS) entry which is preliminary data.</text>
</comment>
<proteinExistence type="predicted"/>